<feature type="domain" description="F-box" evidence="1">
    <location>
        <begin position="11"/>
        <end position="52"/>
    </location>
</feature>
<dbReference type="Pfam" id="PF12937">
    <property type="entry name" value="F-box-like"/>
    <property type="match status" value="1"/>
</dbReference>
<gene>
    <name evidence="2" type="ORF">Fmac_017964</name>
</gene>
<dbReference type="PANTHER" id="PTHR39741">
    <property type="entry name" value="F-BOX DOMAIN CONTAINING PROTEIN, EXPRESSED"/>
    <property type="match status" value="1"/>
</dbReference>
<sequence>MENRKDFFSCLDSDTSLKILTCLDDPADLVRICCVSRSWRHYVIANGLWKKLCLRMFPQLFRVASVVELNQHGAKELAEVGSSSSVEWVVLQREHRVYSYLSRALMSSIAMNCIANTVGASSTDNFPQESIDNTLEPRDRISDRYSYWSSNGQSNPDVPETLTYELVSQICVITEINIQPFQAHFQNGAPIYSAKSVRFKMGHAKASLDAVDDEIFSWTYISPEFPMSQENRLQKFRLPEPVLCIGGILQIELLGRVQRQEIDGLLYICVSHVQVLGGSLSPAFNVDILEPSGTFVLKRDQMANCQPVMTSGSESPEVSYEQRARNVRNIVTIFRGQEEIVEDAWDEEEFEIDDFEEEYAL</sequence>
<dbReference type="InterPro" id="IPR001810">
    <property type="entry name" value="F-box_dom"/>
</dbReference>
<proteinExistence type="predicted"/>
<evidence type="ECO:0000313" key="2">
    <source>
        <dbReference type="EMBL" id="KAL2330383.1"/>
    </source>
</evidence>
<keyword evidence="3" id="KW-1185">Reference proteome</keyword>
<dbReference type="InterPro" id="IPR055336">
    <property type="entry name" value="At4g00755-like"/>
</dbReference>
<name>A0ABD1M3K8_9FABA</name>
<dbReference type="SUPFAM" id="SSF81383">
    <property type="entry name" value="F-box domain"/>
    <property type="match status" value="1"/>
</dbReference>
<dbReference type="EMBL" id="JBGMDY010000006">
    <property type="protein sequence ID" value="KAL2330383.1"/>
    <property type="molecule type" value="Genomic_DNA"/>
</dbReference>
<evidence type="ECO:0000259" key="1">
    <source>
        <dbReference type="SMART" id="SM00256"/>
    </source>
</evidence>
<dbReference type="InterPro" id="IPR036047">
    <property type="entry name" value="F-box-like_dom_sf"/>
</dbReference>
<evidence type="ECO:0000313" key="3">
    <source>
        <dbReference type="Proteomes" id="UP001603857"/>
    </source>
</evidence>
<dbReference type="Gene3D" id="1.20.1280.50">
    <property type="match status" value="1"/>
</dbReference>
<reference evidence="2 3" key="1">
    <citation type="submission" date="2024-08" db="EMBL/GenBank/DDBJ databases">
        <title>Insights into the chromosomal genome structure of Flemingia macrophylla.</title>
        <authorList>
            <person name="Ding Y."/>
            <person name="Zhao Y."/>
            <person name="Bi W."/>
            <person name="Wu M."/>
            <person name="Zhao G."/>
            <person name="Gong Y."/>
            <person name="Li W."/>
            <person name="Zhang P."/>
        </authorList>
    </citation>
    <scope>NUCLEOTIDE SEQUENCE [LARGE SCALE GENOMIC DNA]</scope>
    <source>
        <strain evidence="2">DYQJB</strain>
        <tissue evidence="2">Leaf</tissue>
    </source>
</reference>
<accession>A0ABD1M3K8</accession>
<protein>
    <recommendedName>
        <fullName evidence="1">F-box domain-containing protein</fullName>
    </recommendedName>
</protein>
<organism evidence="2 3">
    <name type="scientific">Flemingia macrophylla</name>
    <dbReference type="NCBI Taxonomy" id="520843"/>
    <lineage>
        <taxon>Eukaryota</taxon>
        <taxon>Viridiplantae</taxon>
        <taxon>Streptophyta</taxon>
        <taxon>Embryophyta</taxon>
        <taxon>Tracheophyta</taxon>
        <taxon>Spermatophyta</taxon>
        <taxon>Magnoliopsida</taxon>
        <taxon>eudicotyledons</taxon>
        <taxon>Gunneridae</taxon>
        <taxon>Pentapetalae</taxon>
        <taxon>rosids</taxon>
        <taxon>fabids</taxon>
        <taxon>Fabales</taxon>
        <taxon>Fabaceae</taxon>
        <taxon>Papilionoideae</taxon>
        <taxon>50 kb inversion clade</taxon>
        <taxon>NPAAA clade</taxon>
        <taxon>indigoferoid/millettioid clade</taxon>
        <taxon>Phaseoleae</taxon>
        <taxon>Flemingia</taxon>
    </lineage>
</organism>
<dbReference type="SMART" id="SM00256">
    <property type="entry name" value="FBOX"/>
    <property type="match status" value="1"/>
</dbReference>
<comment type="caution">
    <text evidence="2">The sequence shown here is derived from an EMBL/GenBank/DDBJ whole genome shotgun (WGS) entry which is preliminary data.</text>
</comment>
<dbReference type="Proteomes" id="UP001603857">
    <property type="component" value="Unassembled WGS sequence"/>
</dbReference>
<dbReference type="PANTHER" id="PTHR39741:SF14">
    <property type="entry name" value="F-BOX DOMAIN-CONTAINING PROTEIN"/>
    <property type="match status" value="1"/>
</dbReference>
<dbReference type="AlphaFoldDB" id="A0ABD1M3K8"/>